<feature type="transmembrane region" description="Helical" evidence="1">
    <location>
        <begin position="15"/>
        <end position="35"/>
    </location>
</feature>
<keyword evidence="1" id="KW-0472">Membrane</keyword>
<keyword evidence="1" id="KW-1133">Transmembrane helix</keyword>
<evidence type="ECO:0000313" key="2">
    <source>
        <dbReference type="EMBL" id="CAL5992365.1"/>
    </source>
</evidence>
<gene>
    <name evidence="2" type="ORF">HINF_LOCUS12549</name>
</gene>
<keyword evidence="1" id="KW-0812">Transmembrane</keyword>
<dbReference type="Proteomes" id="UP001642409">
    <property type="component" value="Unassembled WGS sequence"/>
</dbReference>
<sequence>MTRAVYVSIEYEKRCCVMCLKTSMCLCLFAVGIWICYTKTSIEYPVYTLQAPQDKYQAYELFKQLQTLKFNSNIGLGIALSIVGFFGVIITIYIYNKDAQIEHHQQSQNYSQLSELDEIK</sequence>
<dbReference type="EMBL" id="CAXDID020000028">
    <property type="protein sequence ID" value="CAL5992365.1"/>
    <property type="molecule type" value="Genomic_DNA"/>
</dbReference>
<comment type="caution">
    <text evidence="2">The sequence shown here is derived from an EMBL/GenBank/DDBJ whole genome shotgun (WGS) entry which is preliminary data.</text>
</comment>
<protein>
    <submittedName>
        <fullName evidence="2">Hypothetical_protein</fullName>
    </submittedName>
</protein>
<reference evidence="2 3" key="1">
    <citation type="submission" date="2024-07" db="EMBL/GenBank/DDBJ databases">
        <authorList>
            <person name="Akdeniz Z."/>
        </authorList>
    </citation>
    <scope>NUCLEOTIDE SEQUENCE [LARGE SCALE GENOMIC DNA]</scope>
</reference>
<organism evidence="2 3">
    <name type="scientific">Hexamita inflata</name>
    <dbReference type="NCBI Taxonomy" id="28002"/>
    <lineage>
        <taxon>Eukaryota</taxon>
        <taxon>Metamonada</taxon>
        <taxon>Diplomonadida</taxon>
        <taxon>Hexamitidae</taxon>
        <taxon>Hexamitinae</taxon>
        <taxon>Hexamita</taxon>
    </lineage>
</organism>
<proteinExistence type="predicted"/>
<name>A0ABP1HJ96_9EUKA</name>
<feature type="transmembrane region" description="Helical" evidence="1">
    <location>
        <begin position="74"/>
        <end position="95"/>
    </location>
</feature>
<evidence type="ECO:0000313" key="3">
    <source>
        <dbReference type="Proteomes" id="UP001642409"/>
    </source>
</evidence>
<accession>A0ABP1HJ96</accession>
<keyword evidence="3" id="KW-1185">Reference proteome</keyword>
<evidence type="ECO:0000256" key="1">
    <source>
        <dbReference type="SAM" id="Phobius"/>
    </source>
</evidence>